<dbReference type="InterPro" id="IPR036034">
    <property type="entry name" value="PDZ_sf"/>
</dbReference>
<dbReference type="EMBL" id="KK583212">
    <property type="protein sequence ID" value="KDO28270.1"/>
    <property type="molecule type" value="Genomic_DNA"/>
</dbReference>
<dbReference type="RefSeq" id="XP_012201090.1">
    <property type="nucleotide sequence ID" value="XM_012345700.1"/>
</dbReference>
<dbReference type="Gene3D" id="2.30.42.10">
    <property type="match status" value="1"/>
</dbReference>
<dbReference type="OMA" id="PVERICP"/>
<reference evidence="3 4" key="1">
    <citation type="journal article" date="2013" name="PLoS Genet.">
        <title>Distinctive expansion of potential virulence genes in the genome of the oomycete fish pathogen Saprolegnia parasitica.</title>
        <authorList>
            <person name="Jiang R.H."/>
            <person name="de Bruijn I."/>
            <person name="Haas B.J."/>
            <person name="Belmonte R."/>
            <person name="Lobach L."/>
            <person name="Christie J."/>
            <person name="van den Ackerveken G."/>
            <person name="Bottin A."/>
            <person name="Bulone V."/>
            <person name="Diaz-Moreno S.M."/>
            <person name="Dumas B."/>
            <person name="Fan L."/>
            <person name="Gaulin E."/>
            <person name="Govers F."/>
            <person name="Grenville-Briggs L.J."/>
            <person name="Horner N.R."/>
            <person name="Levin J.Z."/>
            <person name="Mammella M."/>
            <person name="Meijer H.J."/>
            <person name="Morris P."/>
            <person name="Nusbaum C."/>
            <person name="Oome S."/>
            <person name="Phillips A.J."/>
            <person name="van Rooyen D."/>
            <person name="Rzeszutek E."/>
            <person name="Saraiva M."/>
            <person name="Secombes C.J."/>
            <person name="Seidl M.F."/>
            <person name="Snel B."/>
            <person name="Stassen J.H."/>
            <person name="Sykes S."/>
            <person name="Tripathy S."/>
            <person name="van den Berg H."/>
            <person name="Vega-Arreguin J.C."/>
            <person name="Wawra S."/>
            <person name="Young S.K."/>
            <person name="Zeng Q."/>
            <person name="Dieguez-Uribeondo J."/>
            <person name="Russ C."/>
            <person name="Tyler B.M."/>
            <person name="van West P."/>
        </authorList>
    </citation>
    <scope>NUCLEOTIDE SEQUENCE [LARGE SCALE GENOMIC DNA]</scope>
    <source>
        <strain evidence="3 4">CBS 223.65</strain>
    </source>
</reference>
<feature type="compositionally biased region" description="Polar residues" evidence="1">
    <location>
        <begin position="356"/>
        <end position="370"/>
    </location>
</feature>
<feature type="region of interest" description="Disordered" evidence="1">
    <location>
        <begin position="1"/>
        <end position="22"/>
    </location>
</feature>
<evidence type="ECO:0000259" key="2">
    <source>
        <dbReference type="PROSITE" id="PS50106"/>
    </source>
</evidence>
<dbReference type="VEuPathDB" id="FungiDB:SPRG_06321"/>
<feature type="compositionally biased region" description="Low complexity" evidence="1">
    <location>
        <begin position="1"/>
        <end position="13"/>
    </location>
</feature>
<dbReference type="CDD" id="cd00136">
    <property type="entry name" value="PDZ_canonical"/>
    <property type="match status" value="1"/>
</dbReference>
<feature type="region of interest" description="Disordered" evidence="1">
    <location>
        <begin position="349"/>
        <end position="370"/>
    </location>
</feature>
<dbReference type="Proteomes" id="UP000030745">
    <property type="component" value="Unassembled WGS sequence"/>
</dbReference>
<evidence type="ECO:0000313" key="4">
    <source>
        <dbReference type="Proteomes" id="UP000030745"/>
    </source>
</evidence>
<feature type="domain" description="PDZ" evidence="2">
    <location>
        <begin position="24"/>
        <end position="95"/>
    </location>
</feature>
<dbReference type="SUPFAM" id="SSF50156">
    <property type="entry name" value="PDZ domain-like"/>
    <property type="match status" value="1"/>
</dbReference>
<protein>
    <recommendedName>
        <fullName evidence="2">PDZ domain-containing protein</fullName>
    </recommendedName>
</protein>
<dbReference type="AlphaFoldDB" id="A0A067CGI6"/>
<proteinExistence type="predicted"/>
<keyword evidence="4" id="KW-1185">Reference proteome</keyword>
<gene>
    <name evidence="3" type="ORF">SPRG_06321</name>
</gene>
<dbReference type="PROSITE" id="PS50106">
    <property type="entry name" value="PDZ"/>
    <property type="match status" value="1"/>
</dbReference>
<dbReference type="OrthoDB" id="66881at2759"/>
<name>A0A067CGI6_SAPPC</name>
<dbReference type="InterPro" id="IPR001478">
    <property type="entry name" value="PDZ"/>
</dbReference>
<accession>A0A067CGI6</accession>
<dbReference type="GeneID" id="24128670"/>
<evidence type="ECO:0000256" key="1">
    <source>
        <dbReference type="SAM" id="MobiDB-lite"/>
    </source>
</evidence>
<dbReference type="KEGG" id="spar:SPRG_06321"/>
<organism evidence="3 4">
    <name type="scientific">Saprolegnia parasitica (strain CBS 223.65)</name>
    <dbReference type="NCBI Taxonomy" id="695850"/>
    <lineage>
        <taxon>Eukaryota</taxon>
        <taxon>Sar</taxon>
        <taxon>Stramenopiles</taxon>
        <taxon>Oomycota</taxon>
        <taxon>Saprolegniomycetes</taxon>
        <taxon>Saprolegniales</taxon>
        <taxon>Saprolegniaceae</taxon>
        <taxon>Saprolegnia</taxon>
    </lineage>
</organism>
<evidence type="ECO:0000313" key="3">
    <source>
        <dbReference type="EMBL" id="KDO28270.1"/>
    </source>
</evidence>
<dbReference type="SMART" id="SM00228">
    <property type="entry name" value="PDZ"/>
    <property type="match status" value="1"/>
</dbReference>
<sequence length="452" mass="49445">MTATEVQEAAATQPMDRGSSSDEVLELTFTEPGDLGIRIALNHDGHVLVKKIEPVPGPVERICPDLTPGDVLVAINATNVLPYSFRDVMKKLREAKSSGKPLQLTFLPKAGASFFTTTESLVEAWLREEQAHMDDGEFEVIFPPSQPLGFQLGESFLMVKPFVVAGVDVDAAWPARIVGKCVVKVNDHVVIGAPVDDVRELLLSNDLSLFPKQLALLRLSASMVSATQDDDYDIVTIPTPDWMPHFRFAQVERMLEVPTIEPFACVSDGPLLSPRVDKERRRDGIAPGQLLIAINGLSALGIHADPTPGASHVGMVSVALEKLKSEPRSLLFRDLTLYEREFRAQRPLSPWRRRSPQPTGGTSAVPSSTITITSAPRVLTELLNSSLARAPSSTGESRGARQTWVASRLRRVTIEAPSASEALGLSLETDFSTKYTVFHEFERYISMRSGAL</sequence>